<dbReference type="EMBL" id="JASNFN010000039">
    <property type="protein sequence ID" value="MDP5185188.1"/>
    <property type="molecule type" value="Genomic_DNA"/>
</dbReference>
<evidence type="ECO:0000313" key="3">
    <source>
        <dbReference type="Proteomes" id="UP001233673"/>
    </source>
</evidence>
<organism evidence="2 3">
    <name type="scientific">Blastococcus carthaginiensis</name>
    <dbReference type="NCBI Taxonomy" id="3050034"/>
    <lineage>
        <taxon>Bacteria</taxon>
        <taxon>Bacillati</taxon>
        <taxon>Actinomycetota</taxon>
        <taxon>Actinomycetes</taxon>
        <taxon>Geodermatophilales</taxon>
        <taxon>Geodermatophilaceae</taxon>
        <taxon>Blastococcus</taxon>
    </lineage>
</organism>
<sequence length="179" mass="19008">MPPLRWLTDPDHVTPRTRARLVTCWRDVVNGGGAVGFARQVPVDDGVVGPVVDRLVAGLDPRLRRLLVAVHEGGLAGWLVLTGNADPVAAHWGRVTHVQTSPAARGCGVGGALMGEVARAARDDLGLDSLRLEVRGGMGLESFYGRHGWVVAGCWPGALQIAADDRRDEVLMGLDLRSG</sequence>
<dbReference type="Proteomes" id="UP001233673">
    <property type="component" value="Unassembled WGS sequence"/>
</dbReference>
<dbReference type="CDD" id="cd04301">
    <property type="entry name" value="NAT_SF"/>
    <property type="match status" value="1"/>
</dbReference>
<reference evidence="3" key="1">
    <citation type="submission" date="2023-05" db="EMBL/GenBank/DDBJ databases">
        <title>Draft genome of Pseudofrankia sp. BMG5.37.</title>
        <authorList>
            <person name="Gtari M."/>
            <person name="Ghodhbane F."/>
            <person name="Sbissi I."/>
        </authorList>
    </citation>
    <scope>NUCLEOTIDE SEQUENCE [LARGE SCALE GENOMIC DNA]</scope>
    <source>
        <strain evidence="3">BMG 814</strain>
    </source>
</reference>
<accession>A0ABT9IHY9</accession>
<comment type="caution">
    <text evidence="2">The sequence shown here is derived from an EMBL/GenBank/DDBJ whole genome shotgun (WGS) entry which is preliminary data.</text>
</comment>
<dbReference type="SUPFAM" id="SSF55729">
    <property type="entry name" value="Acyl-CoA N-acyltransferases (Nat)"/>
    <property type="match status" value="1"/>
</dbReference>
<feature type="domain" description="N-acetyltransferase" evidence="1">
    <location>
        <begin position="59"/>
        <end position="177"/>
    </location>
</feature>
<gene>
    <name evidence="2" type="ORF">QOZ88_21355</name>
</gene>
<keyword evidence="3" id="KW-1185">Reference proteome</keyword>
<dbReference type="PROSITE" id="PS51186">
    <property type="entry name" value="GNAT"/>
    <property type="match status" value="1"/>
</dbReference>
<dbReference type="RefSeq" id="WP_306001710.1">
    <property type="nucleotide sequence ID" value="NZ_JASNFN010000039.1"/>
</dbReference>
<evidence type="ECO:0000313" key="2">
    <source>
        <dbReference type="EMBL" id="MDP5185188.1"/>
    </source>
</evidence>
<name>A0ABT9IHY9_9ACTN</name>
<protein>
    <submittedName>
        <fullName evidence="2">GNAT family N-acetyltransferase</fullName>
    </submittedName>
</protein>
<dbReference type="InterPro" id="IPR016181">
    <property type="entry name" value="Acyl_CoA_acyltransferase"/>
</dbReference>
<evidence type="ECO:0000259" key="1">
    <source>
        <dbReference type="PROSITE" id="PS51186"/>
    </source>
</evidence>
<dbReference type="Gene3D" id="3.40.630.30">
    <property type="match status" value="1"/>
</dbReference>
<dbReference type="InterPro" id="IPR000182">
    <property type="entry name" value="GNAT_dom"/>
</dbReference>
<proteinExistence type="predicted"/>
<dbReference type="Pfam" id="PF13508">
    <property type="entry name" value="Acetyltransf_7"/>
    <property type="match status" value="1"/>
</dbReference>